<name>A0A813F7D4_POLGL</name>
<sequence length="261" mass="29393">MFAEKRLIQHLKDYGSPALVNLAFKIRRQLPALIDDVWSWETVDDTLSLQGQPRIERLFAAAREACNGQWRYLAEACLRLNCINARSICSDVFLLLRDGRRTDRPVLVLMGRFGGEGKSFFLAPLRSIYGQQNVQATPQPGSFPLLNLETKKVVLMDEWAFDSAVVPLPTQLLRYAQNKEYSGHLLYQGSAPIFVTCKEKDLGPLICKAEAAVRLGEASEHTMLLRRLRVYTLSQKLPVAEVHHECGSCFAKMIIQNSGLS</sequence>
<organism evidence="1 2">
    <name type="scientific">Polarella glacialis</name>
    <name type="common">Dinoflagellate</name>
    <dbReference type="NCBI Taxonomy" id="89957"/>
    <lineage>
        <taxon>Eukaryota</taxon>
        <taxon>Sar</taxon>
        <taxon>Alveolata</taxon>
        <taxon>Dinophyceae</taxon>
        <taxon>Suessiales</taxon>
        <taxon>Suessiaceae</taxon>
        <taxon>Polarella</taxon>
    </lineage>
</organism>
<dbReference type="EMBL" id="CAJNNV010023577">
    <property type="protein sequence ID" value="CAE8608714.1"/>
    <property type="molecule type" value="Genomic_DNA"/>
</dbReference>
<evidence type="ECO:0000313" key="2">
    <source>
        <dbReference type="Proteomes" id="UP000654075"/>
    </source>
</evidence>
<accession>A0A813F7D4</accession>
<protein>
    <submittedName>
        <fullName evidence="1">Uncharacterized protein</fullName>
    </submittedName>
</protein>
<dbReference type="OrthoDB" id="5976131at2759"/>
<reference evidence="1" key="1">
    <citation type="submission" date="2021-02" db="EMBL/GenBank/DDBJ databases">
        <authorList>
            <person name="Dougan E. K."/>
            <person name="Rhodes N."/>
            <person name="Thang M."/>
            <person name="Chan C."/>
        </authorList>
    </citation>
    <scope>NUCLEOTIDE SEQUENCE</scope>
</reference>
<proteinExistence type="predicted"/>
<dbReference type="InterPro" id="IPR027417">
    <property type="entry name" value="P-loop_NTPase"/>
</dbReference>
<dbReference type="AlphaFoldDB" id="A0A813F7D4"/>
<comment type="caution">
    <text evidence="1">The sequence shown here is derived from an EMBL/GenBank/DDBJ whole genome shotgun (WGS) entry which is preliminary data.</text>
</comment>
<keyword evidence="2" id="KW-1185">Reference proteome</keyword>
<evidence type="ECO:0000313" key="1">
    <source>
        <dbReference type="EMBL" id="CAE8608714.1"/>
    </source>
</evidence>
<gene>
    <name evidence="1" type="ORF">PGLA1383_LOCUS26561</name>
</gene>
<dbReference type="Proteomes" id="UP000654075">
    <property type="component" value="Unassembled WGS sequence"/>
</dbReference>
<dbReference type="Gene3D" id="3.40.50.300">
    <property type="entry name" value="P-loop containing nucleotide triphosphate hydrolases"/>
    <property type="match status" value="1"/>
</dbReference>